<evidence type="ECO:0000256" key="1">
    <source>
        <dbReference type="SAM" id="MobiDB-lite"/>
    </source>
</evidence>
<dbReference type="EMBL" id="KN716425">
    <property type="protein sequence ID" value="KJH45135.1"/>
    <property type="molecule type" value="Genomic_DNA"/>
</dbReference>
<reference evidence="3" key="2">
    <citation type="journal article" date="2016" name="Sci. Rep.">
        <title>Dictyocaulus viviparus genome, variome and transcriptome elucidate lungworm biology and support future intervention.</title>
        <authorList>
            <person name="McNulty S.N."/>
            <person name="Strube C."/>
            <person name="Rosa B.A."/>
            <person name="Martin J.C."/>
            <person name="Tyagi R."/>
            <person name="Choi Y.J."/>
            <person name="Wang Q."/>
            <person name="Hallsworth Pepin K."/>
            <person name="Zhang X."/>
            <person name="Ozersky P."/>
            <person name="Wilson R.K."/>
            <person name="Sternberg P.W."/>
            <person name="Gasser R.B."/>
            <person name="Mitreva M."/>
        </authorList>
    </citation>
    <scope>NUCLEOTIDE SEQUENCE [LARGE SCALE GENOMIC DNA]</scope>
    <source>
        <strain evidence="3">HannoverDv2000</strain>
    </source>
</reference>
<evidence type="ECO:0000313" key="2">
    <source>
        <dbReference type="EMBL" id="KJH45135.1"/>
    </source>
</evidence>
<reference evidence="2 3" key="1">
    <citation type="submission" date="2013-11" db="EMBL/GenBank/DDBJ databases">
        <title>Draft genome of the bovine lungworm Dictyocaulus viviparus.</title>
        <authorList>
            <person name="Mitreva M."/>
        </authorList>
    </citation>
    <scope>NUCLEOTIDE SEQUENCE [LARGE SCALE GENOMIC DNA]</scope>
    <source>
        <strain evidence="2 3">HannoverDv2000</strain>
    </source>
</reference>
<evidence type="ECO:0000313" key="3">
    <source>
        <dbReference type="Proteomes" id="UP000053766"/>
    </source>
</evidence>
<accession>A0A0D8XKR1</accession>
<keyword evidence="3" id="KW-1185">Reference proteome</keyword>
<feature type="region of interest" description="Disordered" evidence="1">
    <location>
        <begin position="61"/>
        <end position="80"/>
    </location>
</feature>
<dbReference type="Proteomes" id="UP000053766">
    <property type="component" value="Unassembled WGS sequence"/>
</dbReference>
<proteinExistence type="predicted"/>
<gene>
    <name evidence="2" type="ORF">DICVIV_08830</name>
</gene>
<sequence length="143" mass="16141">MRVAEKSFTGKRHEDHKVRIKVVLQLASKGSSKSDAMMDLDVNKEELSLLRQAEKMKDEDAGAYENFGPPPDAGTHNVNPDQVKSQWVLELDKTAEQPITDPNLDPTQMDRSGDLQPSTACQRKMRTRTSKNLNNDAARRKKH</sequence>
<feature type="compositionally biased region" description="Polar residues" evidence="1">
    <location>
        <begin position="105"/>
        <end position="121"/>
    </location>
</feature>
<dbReference type="AlphaFoldDB" id="A0A0D8XKR1"/>
<protein>
    <submittedName>
        <fullName evidence="2">Uncharacterized protein</fullName>
    </submittedName>
</protein>
<organism evidence="2 3">
    <name type="scientific">Dictyocaulus viviparus</name>
    <name type="common">Bovine lungworm</name>
    <dbReference type="NCBI Taxonomy" id="29172"/>
    <lineage>
        <taxon>Eukaryota</taxon>
        <taxon>Metazoa</taxon>
        <taxon>Ecdysozoa</taxon>
        <taxon>Nematoda</taxon>
        <taxon>Chromadorea</taxon>
        <taxon>Rhabditida</taxon>
        <taxon>Rhabditina</taxon>
        <taxon>Rhabditomorpha</taxon>
        <taxon>Strongyloidea</taxon>
        <taxon>Metastrongylidae</taxon>
        <taxon>Dictyocaulus</taxon>
    </lineage>
</organism>
<name>A0A0D8XKR1_DICVI</name>
<feature type="region of interest" description="Disordered" evidence="1">
    <location>
        <begin position="93"/>
        <end position="143"/>
    </location>
</feature>